<proteinExistence type="predicted"/>
<organism evidence="2 3">
    <name type="scientific">Escallonia rubra</name>
    <dbReference type="NCBI Taxonomy" id="112253"/>
    <lineage>
        <taxon>Eukaryota</taxon>
        <taxon>Viridiplantae</taxon>
        <taxon>Streptophyta</taxon>
        <taxon>Embryophyta</taxon>
        <taxon>Tracheophyta</taxon>
        <taxon>Spermatophyta</taxon>
        <taxon>Magnoliopsida</taxon>
        <taxon>eudicotyledons</taxon>
        <taxon>Gunneridae</taxon>
        <taxon>Pentapetalae</taxon>
        <taxon>asterids</taxon>
        <taxon>campanulids</taxon>
        <taxon>Escalloniales</taxon>
        <taxon>Escalloniaceae</taxon>
        <taxon>Escallonia</taxon>
    </lineage>
</organism>
<evidence type="ECO:0000313" key="2">
    <source>
        <dbReference type="EMBL" id="KAK2994810.1"/>
    </source>
</evidence>
<gene>
    <name evidence="2" type="ORF">RJ640_021042</name>
</gene>
<protein>
    <submittedName>
        <fullName evidence="2">Uncharacterized protein</fullName>
    </submittedName>
</protein>
<feature type="region of interest" description="Disordered" evidence="1">
    <location>
        <begin position="28"/>
        <end position="57"/>
    </location>
</feature>
<feature type="compositionally biased region" description="Polar residues" evidence="1">
    <location>
        <begin position="28"/>
        <end position="38"/>
    </location>
</feature>
<accession>A0AA88SN06</accession>
<dbReference type="Proteomes" id="UP001187471">
    <property type="component" value="Unassembled WGS sequence"/>
</dbReference>
<dbReference type="AlphaFoldDB" id="A0AA88SN06"/>
<evidence type="ECO:0000313" key="3">
    <source>
        <dbReference type="Proteomes" id="UP001187471"/>
    </source>
</evidence>
<name>A0AA88SN06_9ASTE</name>
<reference evidence="2" key="1">
    <citation type="submission" date="2022-12" db="EMBL/GenBank/DDBJ databases">
        <title>Draft genome assemblies for two species of Escallonia (Escalloniales).</title>
        <authorList>
            <person name="Chanderbali A."/>
            <person name="Dervinis C."/>
            <person name="Anghel I."/>
            <person name="Soltis D."/>
            <person name="Soltis P."/>
            <person name="Zapata F."/>
        </authorList>
    </citation>
    <scope>NUCLEOTIDE SEQUENCE</scope>
    <source>
        <strain evidence="2">UCBG92.1500</strain>
        <tissue evidence="2">Leaf</tissue>
    </source>
</reference>
<evidence type="ECO:0000256" key="1">
    <source>
        <dbReference type="SAM" id="MobiDB-lite"/>
    </source>
</evidence>
<dbReference type="EMBL" id="JAVXUO010000170">
    <property type="protein sequence ID" value="KAK2994810.1"/>
    <property type="molecule type" value="Genomic_DNA"/>
</dbReference>
<keyword evidence="3" id="KW-1185">Reference proteome</keyword>
<sequence length="143" mass="15869">MAPSFSCYQPVHVARSGGILVMKLEHSNSNSSAMSNTEEPLLNNRHHHPNDQDEDQDQKQVTFVENFGAESKKLWRIAGPVIFTSISQYSLGALTQTFAGLVGELELATVSVENSTIAGLALGVMVREILKHYMMLQHHHQKL</sequence>
<comment type="caution">
    <text evidence="2">The sequence shown here is derived from an EMBL/GenBank/DDBJ whole genome shotgun (WGS) entry which is preliminary data.</text>
</comment>